<dbReference type="eggNOG" id="KOG4653">
    <property type="taxonomic scope" value="Eukaryota"/>
</dbReference>
<proteinExistence type="inferred from homology"/>
<evidence type="ECO:0000256" key="2">
    <source>
        <dbReference type="SAM" id="MobiDB-lite"/>
    </source>
</evidence>
<dbReference type="AlphaFoldDB" id="D2VN55"/>
<accession>D2VN55</accession>
<dbReference type="GO" id="GO:0009306">
    <property type="term" value="P:protein secretion"/>
    <property type="evidence" value="ECO:0007669"/>
    <property type="project" value="TreeGrafter"/>
</dbReference>
<sequence length="1027" mass="117107">MQQKKSLITVVNEEETANCVAEEQAKQTIINVDEGQTSSVNENERSTSSSGNVDNPIIEEVSSSTNHQEEDHSNIENDSEQQTSEHKCSLQPLLDKIRKELISTSSDENSYNVNNVWHYVEEIAYALKKESETQEVYAISSLKIAVELIVVWGIIPRLLKGVGVSVVKRVESMSQQTKVSINKQSELAEDEKKTGAELTKLVKCIRILYEISQWDDFYRGLVLQNYLPDIYASLFQVLFLCTSLKKTLEQKYSSNLAEKYGLDEKDRLFCSELLFKLLNETHESMVVHSLILLMSQSATPQWLKTRCTTWLSKTIQRPKGVFGIISVLLDNVPESSFRSYDKVVDLIITVPKEMETVTYFGIICPQILKLFHLRGRNSSHILRSSALLCGRIIEKYPEIAKKLLLEPVLSPLRKFVDLQKSLDKKFEEDKIKSDSDKSLLFLEDELPSNYKEELLCNENDLGQCVEDIHRLLFGNSPNSVIFNSITPVIPALFQLYCFVSKTKLNLKSACEEIMTSYFKLSDDALAVTKRLLIFDRKLTTKSFLIFAPGESGGVCMKRVSETKRDYLWEATCMINLFKLMKNHTVAGDLFVHLISQYSAMRQHMSELTLKELEQNPENPIIYEQYIPENSIILLQVIQLLITEMGSSIMKNTSQAIAFVKFLLLNNENNQSEDALESVVMALGILSAILCGGISVNTIQDEEKLEDLKPILNRYKSHEQQQISEMASTALLSIDTKQYREVHGNIEEISEDEKIKMKFDQILQDLRDPLLPIRAHGVISLKDLVLEQKKNAIIQKQLQNIFHILQAQLKDEDTYVYYGAIAGLSALGDVYPDEIIPILTDTYQDKKQQVEQRLKIGESLLEIAERCGQLLPKYAHFFVYCFLNSGKETSQDLELVRASSLSNMATLVQILKFGVHPFLQDIMDCASYILKFDSSEQVRRAAVFIYHSFTKTFKTDLSEILDGKNLNHFKQSLERSAFYDKDEIVRINAKSVLSEVDDNDTELLTPQTYIPEASKGHFLNTFLKFTNN</sequence>
<name>D2VN55_NAEGR</name>
<dbReference type="InterPro" id="IPR019451">
    <property type="entry name" value="Rtp1_C1"/>
</dbReference>
<dbReference type="Pfam" id="PF10363">
    <property type="entry name" value="RTP1_C1"/>
    <property type="match status" value="1"/>
</dbReference>
<evidence type="ECO:0000256" key="1">
    <source>
        <dbReference type="ARBA" id="ARBA00005724"/>
    </source>
</evidence>
<dbReference type="PANTHER" id="PTHR20959">
    <property type="entry name" value="TRANSPORT AND GOLGI ORGANIZATION PROTEIN 6 FAMILY MEMBER"/>
    <property type="match status" value="1"/>
</dbReference>
<dbReference type="EMBL" id="GG738884">
    <property type="protein sequence ID" value="EFC41592.1"/>
    <property type="molecule type" value="Genomic_DNA"/>
</dbReference>
<feature type="domain" description="RNA polymerase II assembly factor Rtp1 C-terminal" evidence="3">
    <location>
        <begin position="758"/>
        <end position="869"/>
    </location>
</feature>
<dbReference type="Proteomes" id="UP000006671">
    <property type="component" value="Unassembled WGS sequence"/>
</dbReference>
<dbReference type="KEGG" id="ngr:NAEGRDRAFT_70376"/>
<protein>
    <submittedName>
        <fullName evidence="6">Predicted protein</fullName>
    </submittedName>
</protein>
<dbReference type="Pfam" id="PF25267">
    <property type="entry name" value="TANGO6_N"/>
    <property type="match status" value="1"/>
</dbReference>
<evidence type="ECO:0000259" key="4">
    <source>
        <dbReference type="Pfam" id="PF23565"/>
    </source>
</evidence>
<comment type="similarity">
    <text evidence="1">Belongs to the Tango6 family.</text>
</comment>
<dbReference type="Gene3D" id="1.25.10.10">
    <property type="entry name" value="Leucine-rich Repeat Variant"/>
    <property type="match status" value="1"/>
</dbReference>
<dbReference type="InterPro" id="IPR039600">
    <property type="entry name" value="TANGO6/Rtp1"/>
</dbReference>
<dbReference type="InterPro" id="IPR057347">
    <property type="entry name" value="TANGO6_N"/>
</dbReference>
<feature type="domain" description="TANGO6 N-terminal" evidence="5">
    <location>
        <begin position="141"/>
        <end position="297"/>
    </location>
</feature>
<dbReference type="InterPro" id="IPR016024">
    <property type="entry name" value="ARM-type_fold"/>
</dbReference>
<dbReference type="VEuPathDB" id="AmoebaDB:NAEGRDRAFT_70376"/>
<dbReference type="SUPFAM" id="SSF48371">
    <property type="entry name" value="ARM repeat"/>
    <property type="match status" value="1"/>
</dbReference>
<feature type="compositionally biased region" description="Polar residues" evidence="2">
    <location>
        <begin position="26"/>
        <end position="53"/>
    </location>
</feature>
<keyword evidence="7" id="KW-1185">Reference proteome</keyword>
<evidence type="ECO:0000259" key="3">
    <source>
        <dbReference type="Pfam" id="PF10363"/>
    </source>
</evidence>
<dbReference type="PANTHER" id="PTHR20959:SF1">
    <property type="entry name" value="TRANSPORT AND GOLGI ORGANIZATION PROTEIN 6 HOMOLOG"/>
    <property type="match status" value="1"/>
</dbReference>
<dbReference type="Pfam" id="PF23565">
    <property type="entry name" value="ARM_TANGO6"/>
    <property type="match status" value="1"/>
</dbReference>
<dbReference type="OrthoDB" id="39591at2759"/>
<evidence type="ECO:0000313" key="6">
    <source>
        <dbReference type="EMBL" id="EFC41592.1"/>
    </source>
</evidence>
<dbReference type="GeneID" id="8851430"/>
<dbReference type="RefSeq" id="XP_002674336.1">
    <property type="nucleotide sequence ID" value="XM_002674290.1"/>
</dbReference>
<dbReference type="InterPro" id="IPR011989">
    <property type="entry name" value="ARM-like"/>
</dbReference>
<feature type="region of interest" description="Disordered" evidence="2">
    <location>
        <begin position="25"/>
        <end position="88"/>
    </location>
</feature>
<organism evidence="7">
    <name type="scientific">Naegleria gruberi</name>
    <name type="common">Amoeba</name>
    <dbReference type="NCBI Taxonomy" id="5762"/>
    <lineage>
        <taxon>Eukaryota</taxon>
        <taxon>Discoba</taxon>
        <taxon>Heterolobosea</taxon>
        <taxon>Tetramitia</taxon>
        <taxon>Eutetramitia</taxon>
        <taxon>Vahlkampfiidae</taxon>
        <taxon>Naegleria</taxon>
    </lineage>
</organism>
<dbReference type="InParanoid" id="D2VN55"/>
<reference evidence="6 7" key="1">
    <citation type="journal article" date="2010" name="Cell">
        <title>The genome of Naegleria gruberi illuminates early eukaryotic versatility.</title>
        <authorList>
            <person name="Fritz-Laylin L.K."/>
            <person name="Prochnik S.E."/>
            <person name="Ginger M.L."/>
            <person name="Dacks J.B."/>
            <person name="Carpenter M.L."/>
            <person name="Field M.C."/>
            <person name="Kuo A."/>
            <person name="Paredez A."/>
            <person name="Chapman J."/>
            <person name="Pham J."/>
            <person name="Shu S."/>
            <person name="Neupane R."/>
            <person name="Cipriano M."/>
            <person name="Mancuso J."/>
            <person name="Tu H."/>
            <person name="Salamov A."/>
            <person name="Lindquist E."/>
            <person name="Shapiro H."/>
            <person name="Lucas S."/>
            <person name="Grigoriev I.V."/>
            <person name="Cande W.Z."/>
            <person name="Fulton C."/>
            <person name="Rokhsar D.S."/>
            <person name="Dawson S.C."/>
        </authorList>
    </citation>
    <scope>NUCLEOTIDE SEQUENCE [LARGE SCALE GENOMIC DNA]</scope>
    <source>
        <strain evidence="6 7">NEG-M</strain>
    </source>
</reference>
<dbReference type="InterPro" id="IPR057407">
    <property type="entry name" value="HEAT_TANGO6"/>
</dbReference>
<feature type="domain" description="TANGO6 HEAT repeat" evidence="4">
    <location>
        <begin position="316"/>
        <end position="569"/>
    </location>
</feature>
<evidence type="ECO:0000259" key="5">
    <source>
        <dbReference type="Pfam" id="PF25267"/>
    </source>
</evidence>
<gene>
    <name evidence="6" type="ORF">NAEGRDRAFT_70376</name>
</gene>
<dbReference type="OMA" id="QVATLIC"/>
<evidence type="ECO:0000313" key="7">
    <source>
        <dbReference type="Proteomes" id="UP000006671"/>
    </source>
</evidence>